<gene>
    <name evidence="2" type="ORF">NMU03_12970</name>
</gene>
<name>A0ABY5HZN2_9FIRM</name>
<dbReference type="EMBL" id="CP101620">
    <property type="protein sequence ID" value="UTY38547.1"/>
    <property type="molecule type" value="Genomic_DNA"/>
</dbReference>
<dbReference type="InterPro" id="IPR010982">
    <property type="entry name" value="Lambda_DNA-bd_dom_sf"/>
</dbReference>
<reference evidence="2" key="1">
    <citation type="submission" date="2022-07" db="EMBL/GenBank/DDBJ databases">
        <title>Faecal culturing of patients with breast cancer.</title>
        <authorList>
            <person name="Teng N.M.Y."/>
            <person name="Kiu R."/>
            <person name="Evans R."/>
            <person name="Baker D.J."/>
            <person name="Zenner C."/>
            <person name="Robinson S.D."/>
            <person name="Hall L.J."/>
        </authorList>
    </citation>
    <scope>NUCLEOTIDE SEQUENCE</scope>
    <source>
        <strain evidence="2">LH1062</strain>
    </source>
</reference>
<organism evidence="2 3">
    <name type="scientific">Allocoprobacillus halotolerans</name>
    <dbReference type="NCBI Taxonomy" id="2944914"/>
    <lineage>
        <taxon>Bacteria</taxon>
        <taxon>Bacillati</taxon>
        <taxon>Bacillota</taxon>
        <taxon>Erysipelotrichia</taxon>
        <taxon>Erysipelotrichales</taxon>
        <taxon>Erysipelotrichaceae</taxon>
        <taxon>Allocoprobacillus</taxon>
    </lineage>
</organism>
<evidence type="ECO:0000313" key="3">
    <source>
        <dbReference type="Proteomes" id="UP001060112"/>
    </source>
</evidence>
<dbReference type="Proteomes" id="UP001060112">
    <property type="component" value="Chromosome"/>
</dbReference>
<feature type="domain" description="HTH cro/C1-type" evidence="1">
    <location>
        <begin position="10"/>
        <end position="65"/>
    </location>
</feature>
<dbReference type="SUPFAM" id="SSF47413">
    <property type="entry name" value="lambda repressor-like DNA-binding domains"/>
    <property type="match status" value="1"/>
</dbReference>
<dbReference type="SMART" id="SM00530">
    <property type="entry name" value="HTH_XRE"/>
    <property type="match status" value="1"/>
</dbReference>
<protein>
    <submittedName>
        <fullName evidence="2">Helix-turn-helix transcriptional regulator</fullName>
    </submittedName>
</protein>
<dbReference type="InterPro" id="IPR001387">
    <property type="entry name" value="Cro/C1-type_HTH"/>
</dbReference>
<accession>A0ABY5HZN2</accession>
<dbReference type="RefSeq" id="WP_290138934.1">
    <property type="nucleotide sequence ID" value="NZ_CP101620.1"/>
</dbReference>
<proteinExistence type="predicted"/>
<sequence>MKIKTTNNRFKVARINAGYSQRDVSRILDFLSFQALSLYEQGKRIPSNMVLYSLPKLYHVSLDYLLNEDFTISELGLNEKSISILKSNLEHTSINTILKKFIQNSMTRSEE</sequence>
<evidence type="ECO:0000259" key="1">
    <source>
        <dbReference type="PROSITE" id="PS50943"/>
    </source>
</evidence>
<dbReference type="PROSITE" id="PS50943">
    <property type="entry name" value="HTH_CROC1"/>
    <property type="match status" value="1"/>
</dbReference>
<dbReference type="Pfam" id="PF01381">
    <property type="entry name" value="HTH_3"/>
    <property type="match status" value="1"/>
</dbReference>
<evidence type="ECO:0000313" key="2">
    <source>
        <dbReference type="EMBL" id="UTY38547.1"/>
    </source>
</evidence>
<keyword evidence="3" id="KW-1185">Reference proteome</keyword>
<dbReference type="Gene3D" id="1.10.260.40">
    <property type="entry name" value="lambda repressor-like DNA-binding domains"/>
    <property type="match status" value="1"/>
</dbReference>
<dbReference type="CDD" id="cd00093">
    <property type="entry name" value="HTH_XRE"/>
    <property type="match status" value="1"/>
</dbReference>